<proteinExistence type="predicted"/>
<protein>
    <submittedName>
        <fullName evidence="5">FadR/GntR family transcriptional regulator</fullName>
    </submittedName>
</protein>
<dbReference type="CDD" id="cd07377">
    <property type="entry name" value="WHTH_GntR"/>
    <property type="match status" value="1"/>
</dbReference>
<dbReference type="PRINTS" id="PR00035">
    <property type="entry name" value="HTHGNTR"/>
</dbReference>
<dbReference type="InterPro" id="IPR011711">
    <property type="entry name" value="GntR_C"/>
</dbReference>
<dbReference type="Pfam" id="PF07729">
    <property type="entry name" value="FCD"/>
    <property type="match status" value="1"/>
</dbReference>
<evidence type="ECO:0000256" key="2">
    <source>
        <dbReference type="ARBA" id="ARBA00023125"/>
    </source>
</evidence>
<dbReference type="SUPFAM" id="SSF46785">
    <property type="entry name" value="Winged helix' DNA-binding domain"/>
    <property type="match status" value="1"/>
</dbReference>
<dbReference type="InterPro" id="IPR000524">
    <property type="entry name" value="Tscrpt_reg_HTH_GntR"/>
</dbReference>
<dbReference type="SMART" id="SM00345">
    <property type="entry name" value="HTH_GNTR"/>
    <property type="match status" value="1"/>
</dbReference>
<evidence type="ECO:0000313" key="6">
    <source>
        <dbReference type="Proteomes" id="UP001560573"/>
    </source>
</evidence>
<dbReference type="PANTHER" id="PTHR43537">
    <property type="entry name" value="TRANSCRIPTIONAL REGULATOR, GNTR FAMILY"/>
    <property type="match status" value="1"/>
</dbReference>
<name>A0ABV3ZNW3_9BACT</name>
<feature type="domain" description="HTH gntR-type" evidence="4">
    <location>
        <begin position="11"/>
        <end position="79"/>
    </location>
</feature>
<dbReference type="SMART" id="SM00895">
    <property type="entry name" value="FCD"/>
    <property type="match status" value="1"/>
</dbReference>
<dbReference type="Proteomes" id="UP001560573">
    <property type="component" value="Unassembled WGS sequence"/>
</dbReference>
<keyword evidence="3" id="KW-0804">Transcription</keyword>
<dbReference type="Gene3D" id="1.20.120.530">
    <property type="entry name" value="GntR ligand-binding domain-like"/>
    <property type="match status" value="1"/>
</dbReference>
<dbReference type="RefSeq" id="WP_369332702.1">
    <property type="nucleotide sequence ID" value="NZ_JAULBC010000016.1"/>
</dbReference>
<dbReference type="PANTHER" id="PTHR43537:SF47">
    <property type="entry name" value="REGULATORY PROTEIN GNTR HTH"/>
    <property type="match status" value="1"/>
</dbReference>
<keyword evidence="6" id="KW-1185">Reference proteome</keyword>
<evidence type="ECO:0000259" key="4">
    <source>
        <dbReference type="PROSITE" id="PS50949"/>
    </source>
</evidence>
<dbReference type="PROSITE" id="PS50949">
    <property type="entry name" value="HTH_GNTR"/>
    <property type="match status" value="1"/>
</dbReference>
<dbReference type="EMBL" id="JAULBC010000016">
    <property type="protein sequence ID" value="MEX6691285.1"/>
    <property type="molecule type" value="Genomic_DNA"/>
</dbReference>
<keyword evidence="2" id="KW-0238">DNA-binding</keyword>
<dbReference type="Gene3D" id="1.10.10.10">
    <property type="entry name" value="Winged helix-like DNA-binding domain superfamily/Winged helix DNA-binding domain"/>
    <property type="match status" value="1"/>
</dbReference>
<dbReference type="InterPro" id="IPR008920">
    <property type="entry name" value="TF_FadR/GntR_C"/>
</dbReference>
<dbReference type="InterPro" id="IPR036390">
    <property type="entry name" value="WH_DNA-bd_sf"/>
</dbReference>
<evidence type="ECO:0000313" key="5">
    <source>
        <dbReference type="EMBL" id="MEX6691285.1"/>
    </source>
</evidence>
<keyword evidence="1" id="KW-0805">Transcription regulation</keyword>
<evidence type="ECO:0000256" key="1">
    <source>
        <dbReference type="ARBA" id="ARBA00023015"/>
    </source>
</evidence>
<accession>A0ABV3ZNW3</accession>
<dbReference type="Pfam" id="PF00392">
    <property type="entry name" value="GntR"/>
    <property type="match status" value="1"/>
</dbReference>
<sequence>MKQMQEANKSSKLADEVVVDLQQQISLGKYKEGEKIPAEPELMKTYGVGRSTIREAIKTLASTGILKVRQGSGTYINARPSHSESLDVRLRRSRLKEVNDVRFLLEKEIIRLATSNRTIKDIKTMRKALDDRTAALYKNDYEACADADIRLHTAIASASHNSVLADLYKTFTHTIRDFFNKRGSADISKFAATHVLHVQLTDAIINKDAKAATLITETLLKNNY</sequence>
<comment type="caution">
    <text evidence="5">The sequence shown here is derived from an EMBL/GenBank/DDBJ whole genome shotgun (WGS) entry which is preliminary data.</text>
</comment>
<dbReference type="SUPFAM" id="SSF48008">
    <property type="entry name" value="GntR ligand-binding domain-like"/>
    <property type="match status" value="1"/>
</dbReference>
<gene>
    <name evidence="5" type="ORF">QTN47_27495</name>
</gene>
<dbReference type="InterPro" id="IPR036388">
    <property type="entry name" value="WH-like_DNA-bd_sf"/>
</dbReference>
<organism evidence="5 6">
    <name type="scientific">Danxiaibacter flavus</name>
    <dbReference type="NCBI Taxonomy" id="3049108"/>
    <lineage>
        <taxon>Bacteria</taxon>
        <taxon>Pseudomonadati</taxon>
        <taxon>Bacteroidota</taxon>
        <taxon>Chitinophagia</taxon>
        <taxon>Chitinophagales</taxon>
        <taxon>Chitinophagaceae</taxon>
        <taxon>Danxiaibacter</taxon>
    </lineage>
</organism>
<reference evidence="5 6" key="1">
    <citation type="submission" date="2023-07" db="EMBL/GenBank/DDBJ databases">
        <authorList>
            <person name="Lian W.-H."/>
        </authorList>
    </citation>
    <scope>NUCLEOTIDE SEQUENCE [LARGE SCALE GENOMIC DNA]</scope>
    <source>
        <strain evidence="5 6">SYSU DXS3180</strain>
    </source>
</reference>
<evidence type="ECO:0000256" key="3">
    <source>
        <dbReference type="ARBA" id="ARBA00023163"/>
    </source>
</evidence>